<dbReference type="InterPro" id="IPR027417">
    <property type="entry name" value="P-loop_NTPase"/>
</dbReference>
<sequence length="394" mass="44606">MHIQKTEILNHIKEINMTSIQAFKPFLQEAWNKLDFKDFSEIQKQAIPKIFDKVDVIGEAPTGSGKTLAYLLPVLNDLDLDLKKAQCIILAPSRELAMQVNQVVQAFTQNTTIKSASFIGGADIKRQIKKLKEHPQVVVGTPNRILELIQMKKLKVHEVKRIVIDEADQMLEEKFFEEIEGIANATLKDRQLLFFSATLSPETVEKAKELSNNPELVNVTNDRSTRNLKHTYFVSNRGDKPDLLRKIIKSENAKALVFINNASFIPRLAERLTEKRVNAGILEGGSKKTERAATLQNFRNGKINVLLATDVAARGLDIAELTHVVQYDVPEKPEKYTHRAGRTGRMGKEGTVVTLVTPEEEKHLLKLGKELNLPLSKEKWPNHQARTTDKRKKK</sequence>
<keyword evidence="4" id="KW-0067">ATP-binding</keyword>
<name>A0A5R9F5Z4_9BACL</name>
<dbReference type="PROSITE" id="PS51192">
    <property type="entry name" value="HELICASE_ATP_BIND_1"/>
    <property type="match status" value="1"/>
</dbReference>
<protein>
    <submittedName>
        <fullName evidence="8">DEAD/DEAH box helicase</fullName>
    </submittedName>
</protein>
<evidence type="ECO:0000256" key="1">
    <source>
        <dbReference type="ARBA" id="ARBA00022741"/>
    </source>
</evidence>
<dbReference type="SMART" id="SM00490">
    <property type="entry name" value="HELICc"/>
    <property type="match status" value="1"/>
</dbReference>
<dbReference type="Gene3D" id="3.40.50.300">
    <property type="entry name" value="P-loop containing nucleotide triphosphate hydrolases"/>
    <property type="match status" value="2"/>
</dbReference>
<dbReference type="GO" id="GO:0005840">
    <property type="term" value="C:ribosome"/>
    <property type="evidence" value="ECO:0007669"/>
    <property type="project" value="TreeGrafter"/>
</dbReference>
<organism evidence="8 9">
    <name type="scientific">Exobacillus caeni</name>
    <dbReference type="NCBI Taxonomy" id="2574798"/>
    <lineage>
        <taxon>Bacteria</taxon>
        <taxon>Bacillati</taxon>
        <taxon>Bacillota</taxon>
        <taxon>Bacilli</taxon>
        <taxon>Bacillales</taxon>
        <taxon>Guptibacillaceae</taxon>
        <taxon>Exobacillus</taxon>
    </lineage>
</organism>
<dbReference type="Pfam" id="PF00270">
    <property type="entry name" value="DEAD"/>
    <property type="match status" value="1"/>
</dbReference>
<evidence type="ECO:0000256" key="4">
    <source>
        <dbReference type="ARBA" id="ARBA00022840"/>
    </source>
</evidence>
<feature type="region of interest" description="Disordered" evidence="5">
    <location>
        <begin position="373"/>
        <end position="394"/>
    </location>
</feature>
<dbReference type="InterPro" id="IPR014001">
    <property type="entry name" value="Helicase_ATP-bd"/>
</dbReference>
<dbReference type="SUPFAM" id="SSF52540">
    <property type="entry name" value="P-loop containing nucleoside triphosphate hydrolases"/>
    <property type="match status" value="1"/>
</dbReference>
<dbReference type="GO" id="GO:0009409">
    <property type="term" value="P:response to cold"/>
    <property type="evidence" value="ECO:0007669"/>
    <property type="project" value="TreeGrafter"/>
</dbReference>
<dbReference type="GO" id="GO:0003724">
    <property type="term" value="F:RNA helicase activity"/>
    <property type="evidence" value="ECO:0007669"/>
    <property type="project" value="TreeGrafter"/>
</dbReference>
<evidence type="ECO:0000313" key="8">
    <source>
        <dbReference type="EMBL" id="TLS38967.1"/>
    </source>
</evidence>
<reference evidence="8 9" key="1">
    <citation type="submission" date="2019-04" db="EMBL/GenBank/DDBJ databases">
        <title>Bacillus caeni sp. nov., a bacterium isolated from mangrove sediment.</title>
        <authorList>
            <person name="Huang H."/>
            <person name="Mo K."/>
            <person name="Hu Y."/>
        </authorList>
    </citation>
    <scope>NUCLEOTIDE SEQUENCE [LARGE SCALE GENOMIC DNA]</scope>
    <source>
        <strain evidence="8 9">HB172195</strain>
    </source>
</reference>
<accession>A0A5R9F5Z4</accession>
<gene>
    <name evidence="8" type="ORF">FCL54_01250</name>
</gene>
<evidence type="ECO:0000313" key="9">
    <source>
        <dbReference type="Proteomes" id="UP000308230"/>
    </source>
</evidence>
<comment type="caution">
    <text evidence="8">The sequence shown here is derived from an EMBL/GenBank/DDBJ whole genome shotgun (WGS) entry which is preliminary data.</text>
</comment>
<keyword evidence="9" id="KW-1185">Reference proteome</keyword>
<dbReference type="InterPro" id="IPR001650">
    <property type="entry name" value="Helicase_C-like"/>
</dbReference>
<dbReference type="GO" id="GO:0005829">
    <property type="term" value="C:cytosol"/>
    <property type="evidence" value="ECO:0007669"/>
    <property type="project" value="TreeGrafter"/>
</dbReference>
<dbReference type="EMBL" id="SWLG01000001">
    <property type="protein sequence ID" value="TLS38967.1"/>
    <property type="molecule type" value="Genomic_DNA"/>
</dbReference>
<dbReference type="PANTHER" id="PTHR47963">
    <property type="entry name" value="DEAD-BOX ATP-DEPENDENT RNA HELICASE 47, MITOCHONDRIAL"/>
    <property type="match status" value="1"/>
</dbReference>
<dbReference type="PANTHER" id="PTHR47963:SF7">
    <property type="entry name" value="ATP-DEPENDENT RNA HELICASE YFML-RELATED"/>
    <property type="match status" value="1"/>
</dbReference>
<keyword evidence="2" id="KW-0378">Hydrolase</keyword>
<dbReference type="Pfam" id="PF00271">
    <property type="entry name" value="Helicase_C"/>
    <property type="match status" value="1"/>
</dbReference>
<dbReference type="PROSITE" id="PS51194">
    <property type="entry name" value="HELICASE_CTER"/>
    <property type="match status" value="1"/>
</dbReference>
<keyword evidence="3 8" id="KW-0347">Helicase</keyword>
<feature type="domain" description="Helicase ATP-binding" evidence="6">
    <location>
        <begin position="47"/>
        <end position="217"/>
    </location>
</feature>
<evidence type="ECO:0000256" key="2">
    <source>
        <dbReference type="ARBA" id="ARBA00022801"/>
    </source>
</evidence>
<evidence type="ECO:0000256" key="3">
    <source>
        <dbReference type="ARBA" id="ARBA00022806"/>
    </source>
</evidence>
<dbReference type="Proteomes" id="UP000308230">
    <property type="component" value="Unassembled WGS sequence"/>
</dbReference>
<dbReference type="GO" id="GO:0005524">
    <property type="term" value="F:ATP binding"/>
    <property type="evidence" value="ECO:0007669"/>
    <property type="project" value="UniProtKB-KW"/>
</dbReference>
<dbReference type="CDD" id="cd00268">
    <property type="entry name" value="DEADc"/>
    <property type="match status" value="1"/>
</dbReference>
<dbReference type="GO" id="GO:0016787">
    <property type="term" value="F:hydrolase activity"/>
    <property type="evidence" value="ECO:0007669"/>
    <property type="project" value="UniProtKB-KW"/>
</dbReference>
<dbReference type="CDD" id="cd18787">
    <property type="entry name" value="SF2_C_DEAD"/>
    <property type="match status" value="1"/>
</dbReference>
<proteinExistence type="predicted"/>
<feature type="domain" description="Helicase C-terminal" evidence="7">
    <location>
        <begin position="242"/>
        <end position="388"/>
    </location>
</feature>
<evidence type="ECO:0000259" key="7">
    <source>
        <dbReference type="PROSITE" id="PS51194"/>
    </source>
</evidence>
<dbReference type="InterPro" id="IPR011545">
    <property type="entry name" value="DEAD/DEAH_box_helicase_dom"/>
</dbReference>
<keyword evidence="1" id="KW-0547">Nucleotide-binding</keyword>
<dbReference type="InterPro" id="IPR050547">
    <property type="entry name" value="DEAD_box_RNA_helicases"/>
</dbReference>
<dbReference type="OrthoDB" id="9805696at2"/>
<evidence type="ECO:0000259" key="6">
    <source>
        <dbReference type="PROSITE" id="PS51192"/>
    </source>
</evidence>
<dbReference type="AlphaFoldDB" id="A0A5R9F5Z4"/>
<dbReference type="GO" id="GO:0033592">
    <property type="term" value="F:RNA strand annealing activity"/>
    <property type="evidence" value="ECO:0007669"/>
    <property type="project" value="TreeGrafter"/>
</dbReference>
<dbReference type="InterPro" id="IPR044742">
    <property type="entry name" value="DEAD/DEAH_RhlB"/>
</dbReference>
<dbReference type="SMART" id="SM00487">
    <property type="entry name" value="DEXDc"/>
    <property type="match status" value="1"/>
</dbReference>
<evidence type="ECO:0000256" key="5">
    <source>
        <dbReference type="SAM" id="MobiDB-lite"/>
    </source>
</evidence>